<dbReference type="InterPro" id="IPR036390">
    <property type="entry name" value="WH_DNA-bd_sf"/>
</dbReference>
<evidence type="ECO:0000313" key="7">
    <source>
        <dbReference type="Proteomes" id="UP000632138"/>
    </source>
</evidence>
<dbReference type="PANTHER" id="PTHR30118:SF15">
    <property type="entry name" value="TRANSCRIPTIONAL REGULATORY PROTEIN"/>
    <property type="match status" value="1"/>
</dbReference>
<reference evidence="6 7" key="1">
    <citation type="submission" date="2021-01" db="EMBL/GenBank/DDBJ databases">
        <title>Actinoplanes sp. nov. LDG1-06 isolated from lichen.</title>
        <authorList>
            <person name="Saeng-In P."/>
            <person name="Phongsopitanun W."/>
            <person name="Kanchanasin P."/>
            <person name="Yuki M."/>
            <person name="Kudo T."/>
            <person name="Ohkuma M."/>
            <person name="Tanasupawat S."/>
        </authorList>
    </citation>
    <scope>NUCLEOTIDE SEQUENCE [LARGE SCALE GENOMIC DNA]</scope>
    <source>
        <strain evidence="6 7">LDG1-06</strain>
    </source>
</reference>
<keyword evidence="2" id="KW-0805">Transcription regulation</keyword>
<keyword evidence="3" id="KW-0238">DNA-binding</keyword>
<dbReference type="CDD" id="cd08417">
    <property type="entry name" value="PBP2_Nitroaromatics_like"/>
    <property type="match status" value="1"/>
</dbReference>
<dbReference type="SUPFAM" id="SSF53850">
    <property type="entry name" value="Periplasmic binding protein-like II"/>
    <property type="match status" value="1"/>
</dbReference>
<dbReference type="PANTHER" id="PTHR30118">
    <property type="entry name" value="HTH-TYPE TRANSCRIPTIONAL REGULATOR LEUO-RELATED"/>
    <property type="match status" value="1"/>
</dbReference>
<comment type="similarity">
    <text evidence="1">Belongs to the LysR transcriptional regulatory family.</text>
</comment>
<evidence type="ECO:0000256" key="4">
    <source>
        <dbReference type="ARBA" id="ARBA00023163"/>
    </source>
</evidence>
<dbReference type="PROSITE" id="PS50931">
    <property type="entry name" value="HTH_LYSR"/>
    <property type="match status" value="1"/>
</dbReference>
<dbReference type="InterPro" id="IPR005119">
    <property type="entry name" value="LysR_subst-bd"/>
</dbReference>
<keyword evidence="7" id="KW-1185">Reference proteome</keyword>
<comment type="caution">
    <text evidence="6">The sequence shown here is derived from an EMBL/GenBank/DDBJ whole genome shotgun (WGS) entry which is preliminary data.</text>
</comment>
<keyword evidence="4" id="KW-0804">Transcription</keyword>
<sequence>MVVAEGLRDVDANLLLSLHALLEERNLTHAGARMTMSQSAMSGALARLRKHFGDELLTRNGREYELTPFATRLRPAVAAAVEAAEALLGNARDFDPASSEKRFDVSMSEYAMTVLAEPLMRLLRERAPGCSVAFDSVPPSREQFEAQLMRRDLIVVPLGFELPGRTQAIFTDDLVCLVARGNPRLRDGRLGLEDLRAMPHAVAEFLSAGDHKRPLEVALEAAGVTGRPVLVQVTSLLTLPFAVAGTGMCTFVPERMARRCLDMLDLVVARTPLETVHITEAAHWHPRRAADPAGVWLRRLLHDVAVDIET</sequence>
<name>A0ABS2AQN1_9ACTN</name>
<dbReference type="SUPFAM" id="SSF46785">
    <property type="entry name" value="Winged helix' DNA-binding domain"/>
    <property type="match status" value="1"/>
</dbReference>
<accession>A0ABS2AQN1</accession>
<protein>
    <submittedName>
        <fullName evidence="6">LysR family transcriptional regulator</fullName>
    </submittedName>
</protein>
<evidence type="ECO:0000256" key="3">
    <source>
        <dbReference type="ARBA" id="ARBA00023125"/>
    </source>
</evidence>
<dbReference type="InterPro" id="IPR037402">
    <property type="entry name" value="YidZ_PBP2"/>
</dbReference>
<proteinExistence type="inferred from homology"/>
<dbReference type="InterPro" id="IPR000847">
    <property type="entry name" value="LysR_HTH_N"/>
</dbReference>
<dbReference type="Pfam" id="PF00126">
    <property type="entry name" value="HTH_1"/>
    <property type="match status" value="1"/>
</dbReference>
<dbReference type="Gene3D" id="3.40.190.10">
    <property type="entry name" value="Periplasmic binding protein-like II"/>
    <property type="match status" value="2"/>
</dbReference>
<dbReference type="InterPro" id="IPR050389">
    <property type="entry name" value="LysR-type_TF"/>
</dbReference>
<gene>
    <name evidence="6" type="ORF">JIG36_39730</name>
</gene>
<dbReference type="RefSeq" id="WP_203381619.1">
    <property type="nucleotide sequence ID" value="NZ_JAENHP010000020.1"/>
</dbReference>
<evidence type="ECO:0000256" key="1">
    <source>
        <dbReference type="ARBA" id="ARBA00009437"/>
    </source>
</evidence>
<dbReference type="EMBL" id="JAENHP010000020">
    <property type="protein sequence ID" value="MBM2621653.1"/>
    <property type="molecule type" value="Genomic_DNA"/>
</dbReference>
<evidence type="ECO:0000313" key="6">
    <source>
        <dbReference type="EMBL" id="MBM2621653.1"/>
    </source>
</evidence>
<evidence type="ECO:0000256" key="2">
    <source>
        <dbReference type="ARBA" id="ARBA00023015"/>
    </source>
</evidence>
<dbReference type="Pfam" id="PF03466">
    <property type="entry name" value="LysR_substrate"/>
    <property type="match status" value="1"/>
</dbReference>
<evidence type="ECO:0000259" key="5">
    <source>
        <dbReference type="PROSITE" id="PS50931"/>
    </source>
</evidence>
<organism evidence="6 7">
    <name type="scientific">Paractinoplanes ovalisporus</name>
    <dbReference type="NCBI Taxonomy" id="2810368"/>
    <lineage>
        <taxon>Bacteria</taxon>
        <taxon>Bacillati</taxon>
        <taxon>Actinomycetota</taxon>
        <taxon>Actinomycetes</taxon>
        <taxon>Micromonosporales</taxon>
        <taxon>Micromonosporaceae</taxon>
        <taxon>Paractinoplanes</taxon>
    </lineage>
</organism>
<feature type="domain" description="HTH lysR-type" evidence="5">
    <location>
        <begin position="10"/>
        <end position="67"/>
    </location>
</feature>
<dbReference type="Proteomes" id="UP000632138">
    <property type="component" value="Unassembled WGS sequence"/>
</dbReference>
<dbReference type="Gene3D" id="1.10.10.10">
    <property type="entry name" value="Winged helix-like DNA-binding domain superfamily/Winged helix DNA-binding domain"/>
    <property type="match status" value="1"/>
</dbReference>
<dbReference type="InterPro" id="IPR036388">
    <property type="entry name" value="WH-like_DNA-bd_sf"/>
</dbReference>